<name>A0AAD8XR31_9STRA</name>
<dbReference type="GO" id="GO:0051213">
    <property type="term" value="F:dioxygenase activity"/>
    <property type="evidence" value="ECO:0007669"/>
    <property type="project" value="UniProtKB-KW"/>
</dbReference>
<dbReference type="Proteomes" id="UP001224775">
    <property type="component" value="Unassembled WGS sequence"/>
</dbReference>
<dbReference type="PANTHER" id="PTHR20883">
    <property type="entry name" value="PHYTANOYL-COA DIOXYGENASE DOMAIN CONTAINING 1"/>
    <property type="match status" value="1"/>
</dbReference>
<keyword evidence="2" id="KW-0223">Dioxygenase</keyword>
<dbReference type="AlphaFoldDB" id="A0AAD8XR31"/>
<keyword evidence="3" id="KW-1185">Reference proteome</keyword>
<evidence type="ECO:0000313" key="2">
    <source>
        <dbReference type="EMBL" id="KAK1732264.1"/>
    </source>
</evidence>
<dbReference type="InterPro" id="IPR008775">
    <property type="entry name" value="Phytyl_CoA_dOase-like"/>
</dbReference>
<protein>
    <submittedName>
        <fullName evidence="2">Phytanoyl-CoA dioxygenase family protein</fullName>
    </submittedName>
</protein>
<proteinExistence type="predicted"/>
<sequence length="281" mass="32189">MSGRISPDSYVLTEEQIETFHRDGLVTLYDVLTEEEVAQIAEVFDKFMNREIHVPGKDFCDMSKPFGIPFEEWSIVNCMLPTRYHPPFHNNIFERLTADIVRQFHPSMEMSKDYDQFLNKRPGKSDAVFAWHQDMGYWPNPKALGVDETATCTFSLAIDDSTEENGCLRYVPGSGLSRKLRQHAPLASSRDEGHALTIELDESKGDVEKLAPCKRGSITVHDEFVIHGSSGNKCPDRQRRTYVLAYRPKTVVDAERKLGFTHSHNDEVNWDTFNDGEERKK</sequence>
<dbReference type="SUPFAM" id="SSF51197">
    <property type="entry name" value="Clavaminate synthase-like"/>
    <property type="match status" value="1"/>
</dbReference>
<keyword evidence="2" id="KW-0560">Oxidoreductase</keyword>
<accession>A0AAD8XR31</accession>
<comment type="cofactor">
    <cofactor evidence="1">
        <name>Fe cation</name>
        <dbReference type="ChEBI" id="CHEBI:24875"/>
    </cofactor>
</comment>
<evidence type="ECO:0000313" key="3">
    <source>
        <dbReference type="Proteomes" id="UP001224775"/>
    </source>
</evidence>
<reference evidence="2" key="1">
    <citation type="submission" date="2023-06" db="EMBL/GenBank/DDBJ databases">
        <title>Survivors Of The Sea: Transcriptome response of Skeletonema marinoi to long-term dormancy.</title>
        <authorList>
            <person name="Pinder M.I.M."/>
            <person name="Kourtchenko O."/>
            <person name="Robertson E.K."/>
            <person name="Larsson T."/>
            <person name="Maumus F."/>
            <person name="Osuna-Cruz C.M."/>
            <person name="Vancaester E."/>
            <person name="Stenow R."/>
            <person name="Vandepoele K."/>
            <person name="Ploug H."/>
            <person name="Bruchert V."/>
            <person name="Godhe A."/>
            <person name="Topel M."/>
        </authorList>
    </citation>
    <scope>NUCLEOTIDE SEQUENCE</scope>
    <source>
        <strain evidence="2">R05AC</strain>
    </source>
</reference>
<gene>
    <name evidence="2" type="ORF">QTG54_017039</name>
</gene>
<evidence type="ECO:0000256" key="1">
    <source>
        <dbReference type="ARBA" id="ARBA00001962"/>
    </source>
</evidence>
<dbReference type="PANTHER" id="PTHR20883:SF46">
    <property type="entry name" value="PHYTANOYL-COA HYDROXYLASE"/>
    <property type="match status" value="1"/>
</dbReference>
<comment type="caution">
    <text evidence="2">The sequence shown here is derived from an EMBL/GenBank/DDBJ whole genome shotgun (WGS) entry which is preliminary data.</text>
</comment>
<dbReference type="Gene3D" id="2.60.120.620">
    <property type="entry name" value="q2cbj1_9rhob like domain"/>
    <property type="match status" value="1"/>
</dbReference>
<dbReference type="Pfam" id="PF05721">
    <property type="entry name" value="PhyH"/>
    <property type="match status" value="1"/>
</dbReference>
<organism evidence="2 3">
    <name type="scientific">Skeletonema marinoi</name>
    <dbReference type="NCBI Taxonomy" id="267567"/>
    <lineage>
        <taxon>Eukaryota</taxon>
        <taxon>Sar</taxon>
        <taxon>Stramenopiles</taxon>
        <taxon>Ochrophyta</taxon>
        <taxon>Bacillariophyta</taxon>
        <taxon>Coscinodiscophyceae</taxon>
        <taxon>Thalassiosirophycidae</taxon>
        <taxon>Thalassiosirales</taxon>
        <taxon>Skeletonemataceae</taxon>
        <taxon>Skeletonema</taxon>
        <taxon>Skeletonema marinoi-dohrnii complex</taxon>
    </lineage>
</organism>
<dbReference type="EMBL" id="JATAAI010000077">
    <property type="protein sequence ID" value="KAK1732264.1"/>
    <property type="molecule type" value="Genomic_DNA"/>
</dbReference>